<dbReference type="EMBL" id="CP115859">
    <property type="protein sequence ID" value="WBV61614.1"/>
    <property type="molecule type" value="Genomic_DNA"/>
</dbReference>
<dbReference type="Proteomes" id="UP001210978">
    <property type="component" value="Chromosome"/>
</dbReference>
<name>A0ABY7QQM8_9FLAO</name>
<protein>
    <submittedName>
        <fullName evidence="1">Uncharacterized protein</fullName>
    </submittedName>
</protein>
<reference evidence="1 2" key="1">
    <citation type="submission" date="2023-01" db="EMBL/GenBank/DDBJ databases">
        <title>Complete genome of Chryseobacterium camelliae VAN22-5A.</title>
        <authorList>
            <person name="Zong G."/>
            <person name="Cao G."/>
        </authorList>
    </citation>
    <scope>NUCLEOTIDE SEQUENCE [LARGE SCALE GENOMIC DNA]</scope>
    <source>
        <strain evidence="1 2">VAN22-5A</strain>
    </source>
</reference>
<proteinExistence type="predicted"/>
<organism evidence="1 2">
    <name type="scientific">Chryseobacterium camelliae</name>
    <dbReference type="NCBI Taxonomy" id="1265445"/>
    <lineage>
        <taxon>Bacteria</taxon>
        <taxon>Pseudomonadati</taxon>
        <taxon>Bacteroidota</taxon>
        <taxon>Flavobacteriia</taxon>
        <taxon>Flavobacteriales</taxon>
        <taxon>Weeksellaceae</taxon>
        <taxon>Chryseobacterium group</taxon>
        <taxon>Chryseobacterium</taxon>
    </lineage>
</organism>
<evidence type="ECO:0000313" key="2">
    <source>
        <dbReference type="Proteomes" id="UP001210978"/>
    </source>
</evidence>
<dbReference type="RefSeq" id="WP_271149892.1">
    <property type="nucleotide sequence ID" value="NZ_CP115859.1"/>
</dbReference>
<gene>
    <name evidence="1" type="ORF">PFY12_05695</name>
</gene>
<accession>A0ABY7QQM8</accession>
<keyword evidence="2" id="KW-1185">Reference proteome</keyword>
<dbReference type="PROSITE" id="PS51257">
    <property type="entry name" value="PROKAR_LIPOPROTEIN"/>
    <property type="match status" value="1"/>
</dbReference>
<evidence type="ECO:0000313" key="1">
    <source>
        <dbReference type="EMBL" id="WBV61614.1"/>
    </source>
</evidence>
<sequence length="352" mass="40860">MKIRVLLLLSFSTILSCYSPKTEVEEDKYPEIPDFPSFTAKNIQAGKVIEIPLSQKDNCYFLVKDNYFFIYSSPVLNSENDYRTFIIKDGQLIFSDQWKGIQKTNNLTFLDQQGNFYANTIKYFAPDYSHKKHLPTYDIEDITKKYEPLFHLGEAEKDSALLKKIKTEQITFQKNILGKINQILLIPSDNNTKKVSDHADYGSNYLCNSDHENPFFVTSSLFKEVKNPISTASEEKDPLYIKFHSKIKISPWENNSSSTLPKKDRDSTFFVLKDKSVSGNQWHSQGNHFVASFGYNPVYTYYYNIQFNNKVISTKENNTKMIISEPIKTGSGRYFLVSNMEVQKFQVYFLKN</sequence>